<evidence type="ECO:0000313" key="3">
    <source>
        <dbReference type="Proteomes" id="UP000002439"/>
    </source>
</evidence>
<accession>Q8ZWR6</accession>
<feature type="domain" description="Nmd3 N-terminal" evidence="1">
    <location>
        <begin position="11"/>
        <end position="239"/>
    </location>
</feature>
<gene>
    <name evidence="2" type="ordered locus">PAE1653</name>
</gene>
<organism evidence="2 3">
    <name type="scientific">Pyrobaculum aerophilum (strain ATCC 51768 / DSM 7523 / JCM 9630 / CIP 104966 / NBRC 100827 / IM2)</name>
    <dbReference type="NCBI Taxonomy" id="178306"/>
    <lineage>
        <taxon>Archaea</taxon>
        <taxon>Thermoproteota</taxon>
        <taxon>Thermoprotei</taxon>
        <taxon>Thermoproteales</taxon>
        <taxon>Thermoproteaceae</taxon>
        <taxon>Pyrobaculum</taxon>
    </lineage>
</organism>
<dbReference type="AlphaFoldDB" id="Q8ZWR6"/>
<dbReference type="eggNOG" id="arCOG04149">
    <property type="taxonomic scope" value="Archaea"/>
</dbReference>
<dbReference type="PANTHER" id="PTHR12746:SF2">
    <property type="entry name" value="60S RIBOSOMAL EXPORT PROTEIN NMD3"/>
    <property type="match status" value="1"/>
</dbReference>
<dbReference type="GO" id="GO:0005737">
    <property type="term" value="C:cytoplasm"/>
    <property type="evidence" value="ECO:0000318"/>
    <property type="project" value="GO_Central"/>
</dbReference>
<dbReference type="PATRIC" id="fig|178306.9.peg.1223"/>
<reference evidence="2 3" key="1">
    <citation type="journal article" date="2002" name="Proc. Natl. Acad. Sci. U.S.A.">
        <title>Genome sequence of the hyperthermophilic crenarchaeon Pyrobaculum aerophilum.</title>
        <authorList>
            <person name="Fitz-Gibbon S.T."/>
            <person name="Ladner H."/>
            <person name="Kim U.J."/>
            <person name="Stetter K.O."/>
            <person name="Simon M.I."/>
            <person name="Miller J.H."/>
        </authorList>
    </citation>
    <scope>NUCLEOTIDE SEQUENCE [LARGE SCALE GENOMIC DNA]</scope>
    <source>
        <strain evidence="3">ATCC 51768 / DSM 7523 / JCM 9630 / CIP 104966 / NBRC 100827 / IM2</strain>
    </source>
</reference>
<dbReference type="HOGENOM" id="CLU_065087_1_1_2"/>
<dbReference type="InterPro" id="IPR039768">
    <property type="entry name" value="Nmd3"/>
</dbReference>
<proteinExistence type="predicted"/>
<name>Q8ZWR6_PYRAE</name>
<keyword evidence="3" id="KW-1185">Reference proteome</keyword>
<dbReference type="GO" id="GO:0043023">
    <property type="term" value="F:ribosomal large subunit binding"/>
    <property type="evidence" value="ECO:0000318"/>
    <property type="project" value="GO_Central"/>
</dbReference>
<dbReference type="STRING" id="178306.PAE1653"/>
<dbReference type="PANTHER" id="PTHR12746">
    <property type="entry name" value="NONSENSE-MEDIATED MRNA DECAY PROTEIN 3"/>
    <property type="match status" value="1"/>
</dbReference>
<protein>
    <recommendedName>
        <fullName evidence="1">Nmd3 N-terminal domain-containing protein</fullName>
    </recommendedName>
</protein>
<dbReference type="EnsemblBacteria" id="AAL63633">
    <property type="protein sequence ID" value="AAL63633"/>
    <property type="gene ID" value="PAE1653"/>
</dbReference>
<sequence>MAGRDVAKIPCPFCGRLVDRLIEGMCEDCYVERHPLVKVKETRVLRCRYCGALFIRGRWIREGRGGVEELAAKVLSDKASVSGAIERIEASQSYDGLTARVVVKGSPHPSIEPRLFTYVLTFEYVYDICNSCREMLSRREVAVLQIRGYPRGIENDVKKKIIFIIEQELYKLKDKKIGFISDIKDLKNGIDIYTTNANLARHLAYVIHRQFPSVVTETAKVVGVKDGRKIYHMTYSVRIATYKPGDVIVLKGEKMAVTSINNKYVVLHLSERGRYEQLSISELLRSEVTFIGQH</sequence>
<dbReference type="InterPro" id="IPR007064">
    <property type="entry name" value="Nmd3_N"/>
</dbReference>
<dbReference type="KEGG" id="pai:PAE1653"/>
<dbReference type="EMBL" id="AE009441">
    <property type="protein sequence ID" value="AAL63633.1"/>
    <property type="molecule type" value="Genomic_DNA"/>
</dbReference>
<evidence type="ECO:0000259" key="1">
    <source>
        <dbReference type="Pfam" id="PF04981"/>
    </source>
</evidence>
<evidence type="ECO:0000313" key="2">
    <source>
        <dbReference type="EMBL" id="AAL63633.1"/>
    </source>
</evidence>
<dbReference type="InParanoid" id="Q8ZWR6"/>
<dbReference type="Pfam" id="PF04981">
    <property type="entry name" value="NMD3"/>
    <property type="match status" value="1"/>
</dbReference>
<dbReference type="Proteomes" id="UP000002439">
    <property type="component" value="Chromosome"/>
</dbReference>